<feature type="transmembrane region" description="Helical" evidence="1">
    <location>
        <begin position="138"/>
        <end position="158"/>
    </location>
</feature>
<evidence type="ECO:0000313" key="2">
    <source>
        <dbReference type="EMBL" id="MEK9501714.1"/>
    </source>
</evidence>
<protein>
    <submittedName>
        <fullName evidence="2">DUF4386 domain-containing protein</fullName>
    </submittedName>
</protein>
<keyword evidence="1" id="KW-0812">Transmembrane</keyword>
<keyword evidence="1" id="KW-1133">Transmembrane helix</keyword>
<organism evidence="2 3">
    <name type="scientific">Gaopeijia maritima</name>
    <dbReference type="NCBI Taxonomy" id="3119007"/>
    <lineage>
        <taxon>Bacteria</taxon>
        <taxon>Pseudomonadati</taxon>
        <taxon>Gemmatimonadota</taxon>
        <taxon>Longimicrobiia</taxon>
        <taxon>Gaopeijiales</taxon>
        <taxon>Gaopeijiaceae</taxon>
        <taxon>Gaopeijia</taxon>
    </lineage>
</organism>
<keyword evidence="3" id="KW-1185">Reference proteome</keyword>
<gene>
    <name evidence="2" type="ORF">WI372_12045</name>
</gene>
<comment type="caution">
    <text evidence="2">The sequence shown here is derived from an EMBL/GenBank/DDBJ whole genome shotgun (WGS) entry which is preliminary data.</text>
</comment>
<evidence type="ECO:0000256" key="1">
    <source>
        <dbReference type="SAM" id="Phobius"/>
    </source>
</evidence>
<proteinExistence type="predicted"/>
<dbReference type="InterPro" id="IPR025495">
    <property type="entry name" value="DUF4386"/>
</dbReference>
<dbReference type="Proteomes" id="UP001484239">
    <property type="component" value="Unassembled WGS sequence"/>
</dbReference>
<feature type="transmembrane region" description="Helical" evidence="1">
    <location>
        <begin position="170"/>
        <end position="191"/>
    </location>
</feature>
<feature type="transmembrane region" description="Helical" evidence="1">
    <location>
        <begin position="91"/>
        <end position="118"/>
    </location>
</feature>
<reference evidence="2 3" key="1">
    <citation type="submission" date="2024-02" db="EMBL/GenBank/DDBJ databases">
        <title>A novel Gemmatimonadota bacterium.</title>
        <authorList>
            <person name="Du Z.-J."/>
            <person name="Ye Y.-Q."/>
        </authorList>
    </citation>
    <scope>NUCLEOTIDE SEQUENCE [LARGE SCALE GENOMIC DNA]</scope>
    <source>
        <strain evidence="2 3">DH-20</strain>
    </source>
</reference>
<feature type="transmembrane region" description="Helical" evidence="1">
    <location>
        <begin position="59"/>
        <end position="79"/>
    </location>
</feature>
<dbReference type="EMBL" id="JBBHLI010000007">
    <property type="protein sequence ID" value="MEK9501714.1"/>
    <property type="molecule type" value="Genomic_DNA"/>
</dbReference>
<feature type="transmembrane region" description="Helical" evidence="1">
    <location>
        <begin position="17"/>
        <end position="39"/>
    </location>
</feature>
<keyword evidence="1" id="KW-0472">Membrane</keyword>
<sequence>MNEAHAVRVRTARAAGFWYLLLAVSGVLGFLVLHSQIYVTSDPERTLANLVGQEALARTRLVLELLIVLSQALAAVWFYRLFKSIREWEAWAVGVWGMANALAILISALSMAVALDVAYSSVATQADKILLIELLGRLIRHAWGVGGLFFGLWLIPMGHMVITSKAMPAWLGRVLILGGVGYVVKTFLQYAGFEHALMDSLTLPATIGEFWMIGYLLSFGIRPWPESADGRE</sequence>
<name>A0ABU9EAM2_9BACT</name>
<evidence type="ECO:0000313" key="3">
    <source>
        <dbReference type="Proteomes" id="UP001484239"/>
    </source>
</evidence>
<accession>A0ABU9EAM2</accession>
<dbReference type="Pfam" id="PF14329">
    <property type="entry name" value="DUF4386"/>
    <property type="match status" value="1"/>
</dbReference>
<dbReference type="RefSeq" id="WP_405278693.1">
    <property type="nucleotide sequence ID" value="NZ_JBBHLI010000007.1"/>
</dbReference>
<feature type="transmembrane region" description="Helical" evidence="1">
    <location>
        <begin position="203"/>
        <end position="221"/>
    </location>
</feature>